<dbReference type="EMBL" id="ML769810">
    <property type="protein sequence ID" value="KAE9387292.1"/>
    <property type="molecule type" value="Genomic_DNA"/>
</dbReference>
<dbReference type="OrthoDB" id="3037695at2759"/>
<keyword evidence="2" id="KW-1185">Reference proteome</keyword>
<dbReference type="Proteomes" id="UP000799118">
    <property type="component" value="Unassembled WGS sequence"/>
</dbReference>
<organism evidence="1 2">
    <name type="scientific">Gymnopus androsaceus JB14</name>
    <dbReference type="NCBI Taxonomy" id="1447944"/>
    <lineage>
        <taxon>Eukaryota</taxon>
        <taxon>Fungi</taxon>
        <taxon>Dikarya</taxon>
        <taxon>Basidiomycota</taxon>
        <taxon>Agaricomycotina</taxon>
        <taxon>Agaricomycetes</taxon>
        <taxon>Agaricomycetidae</taxon>
        <taxon>Agaricales</taxon>
        <taxon>Marasmiineae</taxon>
        <taxon>Omphalotaceae</taxon>
        <taxon>Gymnopus</taxon>
    </lineage>
</organism>
<accession>A0A6A4GNE8</accession>
<dbReference type="AlphaFoldDB" id="A0A6A4GNE8"/>
<feature type="non-terminal residue" evidence="1">
    <location>
        <position position="96"/>
    </location>
</feature>
<proteinExistence type="predicted"/>
<reference evidence="1" key="1">
    <citation type="journal article" date="2019" name="Environ. Microbiol.">
        <title>Fungal ecological strategies reflected in gene transcription - a case study of two litter decomposers.</title>
        <authorList>
            <person name="Barbi F."/>
            <person name="Kohler A."/>
            <person name="Barry K."/>
            <person name="Baskaran P."/>
            <person name="Daum C."/>
            <person name="Fauchery L."/>
            <person name="Ihrmark K."/>
            <person name="Kuo A."/>
            <person name="LaButti K."/>
            <person name="Lipzen A."/>
            <person name="Morin E."/>
            <person name="Grigoriev I.V."/>
            <person name="Henrissat B."/>
            <person name="Lindahl B."/>
            <person name="Martin F."/>
        </authorList>
    </citation>
    <scope>NUCLEOTIDE SEQUENCE</scope>
    <source>
        <strain evidence="1">JB14</strain>
    </source>
</reference>
<protein>
    <submittedName>
        <fullName evidence="1">Uncharacterized protein</fullName>
    </submittedName>
</protein>
<sequence length="96" mass="10698">AIFKSFATLEEAQNHHQEAKETGILELLKREVEPSNIYIVTKGIAPGVFERQGCMMKNGLGFCGGEVQFLQGKALDAKQVFLQWEAQGHVRTLSIH</sequence>
<evidence type="ECO:0000313" key="1">
    <source>
        <dbReference type="EMBL" id="KAE9387292.1"/>
    </source>
</evidence>
<gene>
    <name evidence="1" type="ORF">BT96DRAFT_777186</name>
</gene>
<feature type="non-terminal residue" evidence="1">
    <location>
        <position position="1"/>
    </location>
</feature>
<evidence type="ECO:0000313" key="2">
    <source>
        <dbReference type="Proteomes" id="UP000799118"/>
    </source>
</evidence>
<name>A0A6A4GNE8_9AGAR</name>